<organism evidence="10 11">
    <name type="scientific">Desulfatibacillum alkenivorans DSM 16219</name>
    <dbReference type="NCBI Taxonomy" id="1121393"/>
    <lineage>
        <taxon>Bacteria</taxon>
        <taxon>Pseudomonadati</taxon>
        <taxon>Thermodesulfobacteriota</taxon>
        <taxon>Desulfobacteria</taxon>
        <taxon>Desulfobacterales</taxon>
        <taxon>Desulfatibacillaceae</taxon>
        <taxon>Desulfatibacillum</taxon>
    </lineage>
</organism>
<evidence type="ECO:0000256" key="5">
    <source>
        <dbReference type="ARBA" id="ARBA00022723"/>
    </source>
</evidence>
<dbReference type="STRING" id="1121393.SAMN02745216_03541"/>
<dbReference type="InterPro" id="IPR012286">
    <property type="entry name" value="Tetrahaem_cytochrome"/>
</dbReference>
<dbReference type="GO" id="GO:0030313">
    <property type="term" value="C:cell envelope"/>
    <property type="evidence" value="ECO:0007669"/>
    <property type="project" value="UniProtKB-SubCell"/>
</dbReference>
<feature type="domain" description="Tetrahaem cytochrome" evidence="9">
    <location>
        <begin position="56"/>
        <end position="137"/>
    </location>
</feature>
<comment type="subcellular location">
    <subcellularLocation>
        <location evidence="2">Cell envelope</location>
    </subcellularLocation>
</comment>
<dbReference type="InterPro" id="IPR036280">
    <property type="entry name" value="Multihaem_cyt_sf"/>
</dbReference>
<dbReference type="Pfam" id="PF14537">
    <property type="entry name" value="Cytochrom_c3_2"/>
    <property type="match status" value="1"/>
</dbReference>
<evidence type="ECO:0000256" key="6">
    <source>
        <dbReference type="ARBA" id="ARBA00022982"/>
    </source>
</evidence>
<dbReference type="RefSeq" id="WP_073477586.1">
    <property type="nucleotide sequence ID" value="NZ_FQZU01000025.1"/>
</dbReference>
<evidence type="ECO:0000313" key="10">
    <source>
        <dbReference type="EMBL" id="SHK48606.1"/>
    </source>
</evidence>
<keyword evidence="11" id="KW-1185">Reference proteome</keyword>
<comment type="cofactor">
    <cofactor evidence="1">
        <name>heme c</name>
        <dbReference type="ChEBI" id="CHEBI:61717"/>
    </cofactor>
</comment>
<feature type="chain" id="PRO_5012387135" evidence="8">
    <location>
        <begin position="26"/>
        <end position="146"/>
    </location>
</feature>
<dbReference type="GO" id="GO:0046872">
    <property type="term" value="F:metal ion binding"/>
    <property type="evidence" value="ECO:0007669"/>
    <property type="project" value="UniProtKB-KW"/>
</dbReference>
<keyword evidence="7" id="KW-0408">Iron</keyword>
<evidence type="ECO:0000259" key="9">
    <source>
        <dbReference type="Pfam" id="PF14537"/>
    </source>
</evidence>
<evidence type="ECO:0000256" key="4">
    <source>
        <dbReference type="ARBA" id="ARBA00022617"/>
    </source>
</evidence>
<dbReference type="OrthoDB" id="9783375at2"/>
<dbReference type="Gene3D" id="1.10.1130.10">
    <property type="entry name" value="Flavocytochrome C3, Chain A"/>
    <property type="match status" value="1"/>
</dbReference>
<feature type="signal peptide" evidence="8">
    <location>
        <begin position="1"/>
        <end position="25"/>
    </location>
</feature>
<keyword evidence="4" id="KW-0349">Heme</keyword>
<keyword evidence="5" id="KW-0479">Metal-binding</keyword>
<dbReference type="Proteomes" id="UP000183994">
    <property type="component" value="Unassembled WGS sequence"/>
</dbReference>
<keyword evidence="6" id="KW-0249">Electron transport</keyword>
<proteinExistence type="predicted"/>
<evidence type="ECO:0000256" key="3">
    <source>
        <dbReference type="ARBA" id="ARBA00022448"/>
    </source>
</evidence>
<dbReference type="AlphaFoldDB" id="A0A1M6SVA4"/>
<name>A0A1M6SVA4_9BACT</name>
<evidence type="ECO:0000313" key="11">
    <source>
        <dbReference type="Proteomes" id="UP000183994"/>
    </source>
</evidence>
<protein>
    <submittedName>
        <fullName evidence="10">Cytochrome c3</fullName>
    </submittedName>
</protein>
<gene>
    <name evidence="10" type="ORF">SAMN02745216_03541</name>
</gene>
<keyword evidence="8" id="KW-0732">Signal</keyword>
<evidence type="ECO:0000256" key="1">
    <source>
        <dbReference type="ARBA" id="ARBA00001926"/>
    </source>
</evidence>
<evidence type="ECO:0000256" key="7">
    <source>
        <dbReference type="ARBA" id="ARBA00023004"/>
    </source>
</evidence>
<dbReference type="SUPFAM" id="SSF48695">
    <property type="entry name" value="Multiheme cytochromes"/>
    <property type="match status" value="1"/>
</dbReference>
<reference evidence="11" key="1">
    <citation type="submission" date="2016-11" db="EMBL/GenBank/DDBJ databases">
        <authorList>
            <person name="Varghese N."/>
            <person name="Submissions S."/>
        </authorList>
    </citation>
    <scope>NUCLEOTIDE SEQUENCE [LARGE SCALE GENOMIC DNA]</scope>
    <source>
        <strain evidence="11">DSM 16219</strain>
    </source>
</reference>
<evidence type="ECO:0000256" key="8">
    <source>
        <dbReference type="SAM" id="SignalP"/>
    </source>
</evidence>
<sequence>MKKRLVKRLIILCLLAMTWAAAGWAGDAKPLSREELDMIREISREIDSSPYLGGLHYQNGVSCQDCHGVPQPGWDDPPEAEQCLSCHESREALAKLFDKELARKWGNPHESHLGDLDCAVCHKGHLASTVYCLGCHTNAPFSIPGQ</sequence>
<accession>A0A1M6SVA4</accession>
<keyword evidence="3" id="KW-0813">Transport</keyword>
<evidence type="ECO:0000256" key="2">
    <source>
        <dbReference type="ARBA" id="ARBA00004196"/>
    </source>
</evidence>
<dbReference type="EMBL" id="FQZU01000025">
    <property type="protein sequence ID" value="SHK48606.1"/>
    <property type="molecule type" value="Genomic_DNA"/>
</dbReference>